<evidence type="ECO:0000313" key="5">
    <source>
        <dbReference type="Proteomes" id="UP001470230"/>
    </source>
</evidence>
<feature type="compositionally biased region" description="Low complexity" evidence="1">
    <location>
        <begin position="415"/>
        <end position="424"/>
    </location>
</feature>
<dbReference type="PANTHER" id="PTHR12458">
    <property type="entry name" value="ORF PROTEIN"/>
    <property type="match status" value="1"/>
</dbReference>
<comment type="caution">
    <text evidence="4">The sequence shown here is derived from an EMBL/GenBank/DDBJ whole genome shotgun (WGS) entry which is preliminary data.</text>
</comment>
<feature type="compositionally biased region" description="Basic and acidic residues" evidence="1">
    <location>
        <begin position="313"/>
        <end position="330"/>
    </location>
</feature>
<feature type="compositionally biased region" description="Basic and acidic residues" evidence="1">
    <location>
        <begin position="398"/>
        <end position="408"/>
    </location>
</feature>
<feature type="compositionally biased region" description="Low complexity" evidence="1">
    <location>
        <begin position="243"/>
        <end position="257"/>
    </location>
</feature>
<name>A0ABR2I723_9EUKA</name>
<feature type="compositionally biased region" description="Polar residues" evidence="1">
    <location>
        <begin position="213"/>
        <end position="238"/>
    </location>
</feature>
<dbReference type="EMBL" id="JAPFFF010000019">
    <property type="protein sequence ID" value="KAK8858216.1"/>
    <property type="molecule type" value="Genomic_DNA"/>
</dbReference>
<accession>A0ABR2I723</accession>
<proteinExistence type="predicted"/>
<reference evidence="4 5" key="1">
    <citation type="submission" date="2024-04" db="EMBL/GenBank/DDBJ databases">
        <title>Tritrichomonas musculus Genome.</title>
        <authorList>
            <person name="Alves-Ferreira E."/>
            <person name="Grigg M."/>
            <person name="Lorenzi H."/>
            <person name="Galac M."/>
        </authorList>
    </citation>
    <scope>NUCLEOTIDE SEQUENCE [LARGE SCALE GENOMIC DNA]</scope>
    <source>
        <strain evidence="4 5">EAF2021</strain>
    </source>
</reference>
<protein>
    <recommendedName>
        <fullName evidence="2">CFA20 domain-containing protein</fullName>
    </recommendedName>
</protein>
<evidence type="ECO:0000313" key="3">
    <source>
        <dbReference type="EMBL" id="KAK8835378.1"/>
    </source>
</evidence>
<dbReference type="EMBL" id="JAPFFF010000162">
    <property type="protein sequence ID" value="KAK8835378.1"/>
    <property type="molecule type" value="Genomic_DNA"/>
</dbReference>
<feature type="compositionally biased region" description="Polar residues" evidence="1">
    <location>
        <begin position="332"/>
        <end position="358"/>
    </location>
</feature>
<feature type="region of interest" description="Disordered" evidence="1">
    <location>
        <begin position="206"/>
        <end position="367"/>
    </location>
</feature>
<feature type="domain" description="CFA20" evidence="2">
    <location>
        <begin position="56"/>
        <end position="174"/>
    </location>
</feature>
<dbReference type="Proteomes" id="UP001470230">
    <property type="component" value="Unassembled WGS sequence"/>
</dbReference>
<dbReference type="Pfam" id="PF05018">
    <property type="entry name" value="CFA20_dom"/>
    <property type="match status" value="1"/>
</dbReference>
<feature type="compositionally biased region" description="Basic and acidic residues" evidence="1">
    <location>
        <begin position="276"/>
        <end position="301"/>
    </location>
</feature>
<gene>
    <name evidence="3" type="ORF">M9Y10_011808</name>
    <name evidence="4" type="ORF">M9Y10_013317</name>
</gene>
<feature type="compositionally biased region" description="Basic and acidic residues" evidence="1">
    <location>
        <begin position="425"/>
        <end position="435"/>
    </location>
</feature>
<evidence type="ECO:0000313" key="4">
    <source>
        <dbReference type="EMBL" id="KAK8858216.1"/>
    </source>
</evidence>
<keyword evidence="5" id="KW-1185">Reference proteome</keyword>
<feature type="region of interest" description="Disordered" evidence="1">
    <location>
        <begin position="395"/>
        <end position="486"/>
    </location>
</feature>
<evidence type="ECO:0000259" key="2">
    <source>
        <dbReference type="Pfam" id="PF05018"/>
    </source>
</evidence>
<evidence type="ECO:0000256" key="1">
    <source>
        <dbReference type="SAM" id="MobiDB-lite"/>
    </source>
</evidence>
<organism evidence="4 5">
    <name type="scientific">Tritrichomonas musculus</name>
    <dbReference type="NCBI Taxonomy" id="1915356"/>
    <lineage>
        <taxon>Eukaryota</taxon>
        <taxon>Metamonada</taxon>
        <taxon>Parabasalia</taxon>
        <taxon>Tritrichomonadida</taxon>
        <taxon>Tritrichomonadidae</taxon>
        <taxon>Tritrichomonas</taxon>
    </lineage>
</organism>
<dbReference type="InterPro" id="IPR040441">
    <property type="entry name" value="CFA20/CFAP20DC"/>
</dbReference>
<sequence length="545" mass="61259">MNSLNVTEILGPRTNRTNNKREYSKPDRSYIYKVEGQRSNPLKLTNLPQNSRGDNTCHYFVIQVRTSEDFTITITIRDDKTNSFNFAFSTFARKTQQQQQDSPNSISRPSTSQTSALIYLDIPRNIWVTLYFDLKTLSRQYWVSGSYHSLDKIEISPTCSVRWVFTQEELIINETNDIELPKGLEYPNGISNTIIVIPSNSNSNLISNLNPNEQGQFSPGNTRALNSKASPRISNNPSRPLKSPNINLPPSIPIASIGQPDFNQPSSSVSSAKQKSSRDKRIPSRKKTGEVDQKDSSRSEKQIAVSAIPVSLKRAEKIEEKYDKEREKQKASKLSTKTSKPAFRSNNKTGINSKSGKNTKNKADADDEANFAEFAGSSIKMKKSSLLSNSKNVTAEISKTKNNKEHSKNSTAEFNNNNDNANNDDLAKTEMKADDFAGDQNNIPQLGEDDVDDLSGFKSHDYPYLINDDDDDDESDGSAFGGEAPQYETEFLNIDIPRETPDILNNNEDDEEEELELMYISALDCYYCPSNQQYYQIEDGNNLDV</sequence>
<dbReference type="InterPro" id="IPR007714">
    <property type="entry name" value="CFA20_dom"/>
</dbReference>
<feature type="compositionally biased region" description="Acidic residues" evidence="1">
    <location>
        <begin position="467"/>
        <end position="476"/>
    </location>
</feature>